<feature type="compositionally biased region" description="Polar residues" evidence="1">
    <location>
        <begin position="239"/>
        <end position="252"/>
    </location>
</feature>
<feature type="region of interest" description="Disordered" evidence="1">
    <location>
        <begin position="159"/>
        <end position="187"/>
    </location>
</feature>
<evidence type="ECO:0000313" key="3">
    <source>
        <dbReference type="EMBL" id="ESO85791.1"/>
    </source>
</evidence>
<protein>
    <submittedName>
        <fullName evidence="3">Uncharacterized protein</fullName>
    </submittedName>
</protein>
<dbReference type="PROSITE" id="PS51257">
    <property type="entry name" value="PROKAR_LIPOPROTEIN"/>
    <property type="match status" value="1"/>
</dbReference>
<dbReference type="EMBL" id="KB203251">
    <property type="protein sequence ID" value="ESO85791.1"/>
    <property type="molecule type" value="Genomic_DNA"/>
</dbReference>
<dbReference type="OMA" id="PCEVEAN"/>
<sequence>MSKRVKFPYHKTLLLSIVISIIGLGCMLEAIIGLTLHIWGDYFATGVWCGVIIFTAGVSGILSSYYKGFRSVQCYFICSALATVMSLVMIVMSAAGLDFNSNFYKDADYFKQYNKKSTFFCYVAALTFSLLALIGNLASLFFCVQHNSFYHQKSRKHSSRSSFGRSKQGNYLRASTHSRSTLRSHDPDTNTCIILEQTIHYAGNGPPIVRKSQQTLEKRGDSSSIPKHKRRKSDLGRTSGKTTVDLNISLQNNKKECSRTPNQKYRSLPSRSKHHHPPGAQSEVGQTLLPTAFNEDELPSYDDALKCPPPQKYCKPWNQIVNDDSQVMYRHSDMGAVYEHSPKGEQNELDQNLHNEGVEMDISSQRNIAMNDPQPSTSKSLLPAQNKSSSQFSEVDPKSEMPAFEVNKNLKSSRAFTSPISIGSPQSAFTPVKRRASQRMQNIDSNQGCDIEQQDSTEGSSSNNADSLWKNIVLPSLHMSNNNCDNSGVNEVQDLSNNTHMANAGNLCNDQEDNIQRNEPAGGQQNANVQINNHNIDQHQPLSPVLNESRNTDTPFYSQIL</sequence>
<feature type="compositionally biased region" description="Polar residues" evidence="1">
    <location>
        <begin position="368"/>
        <end position="393"/>
    </location>
</feature>
<organism evidence="3 4">
    <name type="scientific">Lottia gigantea</name>
    <name type="common">Giant owl limpet</name>
    <dbReference type="NCBI Taxonomy" id="225164"/>
    <lineage>
        <taxon>Eukaryota</taxon>
        <taxon>Metazoa</taxon>
        <taxon>Spiralia</taxon>
        <taxon>Lophotrochozoa</taxon>
        <taxon>Mollusca</taxon>
        <taxon>Gastropoda</taxon>
        <taxon>Patellogastropoda</taxon>
        <taxon>Lottioidea</taxon>
        <taxon>Lottiidae</taxon>
        <taxon>Lottia</taxon>
    </lineage>
</organism>
<evidence type="ECO:0000256" key="1">
    <source>
        <dbReference type="SAM" id="MobiDB-lite"/>
    </source>
</evidence>
<proteinExistence type="predicted"/>
<dbReference type="GeneID" id="20240692"/>
<dbReference type="CTD" id="20240692"/>
<keyword evidence="2" id="KW-0812">Transmembrane</keyword>
<keyword evidence="4" id="KW-1185">Reference proteome</keyword>
<dbReference type="KEGG" id="lgi:LOTGIDRAFT_167765"/>
<dbReference type="RefSeq" id="XP_009063522.1">
    <property type="nucleotide sequence ID" value="XM_009065274.1"/>
</dbReference>
<feature type="region of interest" description="Disordered" evidence="1">
    <location>
        <begin position="541"/>
        <end position="561"/>
    </location>
</feature>
<feature type="region of interest" description="Disordered" evidence="1">
    <location>
        <begin position="368"/>
        <end position="399"/>
    </location>
</feature>
<accession>V3ZXS7</accession>
<dbReference type="AlphaFoldDB" id="V3ZXS7"/>
<name>V3ZXS7_LOTGI</name>
<feature type="region of interest" description="Disordered" evidence="1">
    <location>
        <begin position="503"/>
        <end position="527"/>
    </location>
</feature>
<feature type="compositionally biased region" description="Polar residues" evidence="1">
    <location>
        <begin position="438"/>
        <end position="466"/>
    </location>
</feature>
<keyword evidence="2" id="KW-0472">Membrane</keyword>
<feature type="transmembrane region" description="Helical" evidence="2">
    <location>
        <begin position="74"/>
        <end position="97"/>
    </location>
</feature>
<keyword evidence="2" id="KW-1133">Transmembrane helix</keyword>
<evidence type="ECO:0000313" key="4">
    <source>
        <dbReference type="Proteomes" id="UP000030746"/>
    </source>
</evidence>
<feature type="region of interest" description="Disordered" evidence="1">
    <location>
        <begin position="214"/>
        <end position="286"/>
    </location>
</feature>
<dbReference type="HOGENOM" id="CLU_485994_0_0_1"/>
<dbReference type="Proteomes" id="UP000030746">
    <property type="component" value="Unassembled WGS sequence"/>
</dbReference>
<feature type="transmembrane region" description="Helical" evidence="2">
    <location>
        <begin position="42"/>
        <end position="62"/>
    </location>
</feature>
<feature type="compositionally biased region" description="Polar residues" evidence="1">
    <location>
        <begin position="416"/>
        <end position="429"/>
    </location>
</feature>
<feature type="transmembrane region" description="Helical" evidence="2">
    <location>
        <begin position="117"/>
        <end position="144"/>
    </location>
</feature>
<reference evidence="3 4" key="1">
    <citation type="journal article" date="2013" name="Nature">
        <title>Insights into bilaterian evolution from three spiralian genomes.</title>
        <authorList>
            <person name="Simakov O."/>
            <person name="Marletaz F."/>
            <person name="Cho S.J."/>
            <person name="Edsinger-Gonzales E."/>
            <person name="Havlak P."/>
            <person name="Hellsten U."/>
            <person name="Kuo D.H."/>
            <person name="Larsson T."/>
            <person name="Lv J."/>
            <person name="Arendt D."/>
            <person name="Savage R."/>
            <person name="Osoegawa K."/>
            <person name="de Jong P."/>
            <person name="Grimwood J."/>
            <person name="Chapman J.A."/>
            <person name="Shapiro H."/>
            <person name="Aerts A."/>
            <person name="Otillar R.P."/>
            <person name="Terry A.Y."/>
            <person name="Boore J.L."/>
            <person name="Grigoriev I.V."/>
            <person name="Lindberg D.R."/>
            <person name="Seaver E.C."/>
            <person name="Weisblat D.A."/>
            <person name="Putnam N.H."/>
            <person name="Rokhsar D.S."/>
        </authorList>
    </citation>
    <scope>NUCLEOTIDE SEQUENCE [LARGE SCALE GENOMIC DNA]</scope>
</reference>
<dbReference type="OrthoDB" id="6150995at2759"/>
<evidence type="ECO:0000256" key="2">
    <source>
        <dbReference type="SAM" id="Phobius"/>
    </source>
</evidence>
<feature type="region of interest" description="Disordered" evidence="1">
    <location>
        <begin position="416"/>
        <end position="466"/>
    </location>
</feature>
<gene>
    <name evidence="3" type="ORF">LOTGIDRAFT_167765</name>
</gene>
<feature type="transmembrane region" description="Helical" evidence="2">
    <location>
        <begin position="12"/>
        <end position="36"/>
    </location>
</feature>